<accession>A0A7R9ZTJ4</accession>
<name>A0A7R9ZTJ4_9STRA</name>
<dbReference type="EMBL" id="HBEH01000256">
    <property type="protein sequence ID" value="CAD8343517.1"/>
    <property type="molecule type" value="Transcribed_RNA"/>
</dbReference>
<gene>
    <name evidence="2" type="ORF">PARE0329_LOCUS152</name>
</gene>
<evidence type="ECO:0000313" key="2">
    <source>
        <dbReference type="EMBL" id="CAD8343517.1"/>
    </source>
</evidence>
<evidence type="ECO:0000256" key="1">
    <source>
        <dbReference type="SAM" id="MobiDB-lite"/>
    </source>
</evidence>
<dbReference type="AlphaFoldDB" id="A0A7R9ZTJ4"/>
<organism evidence="2">
    <name type="scientific">Pseudo-nitzschia arenysensis</name>
    <dbReference type="NCBI Taxonomy" id="697910"/>
    <lineage>
        <taxon>Eukaryota</taxon>
        <taxon>Sar</taxon>
        <taxon>Stramenopiles</taxon>
        <taxon>Ochrophyta</taxon>
        <taxon>Bacillariophyta</taxon>
        <taxon>Bacillariophyceae</taxon>
        <taxon>Bacillariophycidae</taxon>
        <taxon>Bacillariales</taxon>
        <taxon>Bacillariaceae</taxon>
        <taxon>Pseudo-nitzschia</taxon>
    </lineage>
</organism>
<feature type="compositionally biased region" description="Polar residues" evidence="1">
    <location>
        <begin position="1"/>
        <end position="37"/>
    </location>
</feature>
<proteinExistence type="predicted"/>
<feature type="region of interest" description="Disordered" evidence="1">
    <location>
        <begin position="1"/>
        <end position="104"/>
    </location>
</feature>
<feature type="compositionally biased region" description="Low complexity" evidence="1">
    <location>
        <begin position="90"/>
        <end position="104"/>
    </location>
</feature>
<sequence length="157" mass="17634">MFMQQPKQQENIFSNTARRSPTTVSSISSWHPINASPSEDMWELPASSSSFSDDRDDFHASGLHQEFSIYSDPDDYSTTTASLSEHHSHASLPPSVTIRTNHNNTRRNIANVTSRQNQATGMGLSKQRCVLGDATNTLRRQNNASNTTRRVQRSYFS</sequence>
<reference evidence="2" key="1">
    <citation type="submission" date="2021-01" db="EMBL/GenBank/DDBJ databases">
        <authorList>
            <person name="Corre E."/>
            <person name="Pelletier E."/>
            <person name="Niang G."/>
            <person name="Scheremetjew M."/>
            <person name="Finn R."/>
            <person name="Kale V."/>
            <person name="Holt S."/>
            <person name="Cochrane G."/>
            <person name="Meng A."/>
            <person name="Brown T."/>
            <person name="Cohen L."/>
        </authorList>
    </citation>
    <scope>NUCLEOTIDE SEQUENCE</scope>
    <source>
        <strain evidence="2">B593</strain>
    </source>
</reference>
<protein>
    <submittedName>
        <fullName evidence="2">Uncharacterized protein</fullName>
    </submittedName>
</protein>